<dbReference type="Proteomes" id="UP000224501">
    <property type="component" value="Segment"/>
</dbReference>
<dbReference type="Pfam" id="PF00535">
    <property type="entry name" value="Glycos_transf_2"/>
    <property type="match status" value="1"/>
</dbReference>
<protein>
    <submittedName>
        <fullName evidence="2">Glycosyltransferase</fullName>
    </submittedName>
</protein>
<dbReference type="EMBL" id="KT365398">
    <property type="protein sequence ID" value="ALF51070.1"/>
    <property type="molecule type" value="Genomic_DNA"/>
</dbReference>
<dbReference type="InterPro" id="IPR001173">
    <property type="entry name" value="Glyco_trans_2-like"/>
</dbReference>
<accession>A0A0N9EL36</accession>
<evidence type="ECO:0000313" key="2">
    <source>
        <dbReference type="EMBL" id="ALF51070.1"/>
    </source>
</evidence>
<evidence type="ECO:0000259" key="1">
    <source>
        <dbReference type="Pfam" id="PF00535"/>
    </source>
</evidence>
<gene>
    <name evidence="2" type="ORF">SEA_DTDEVON_241</name>
</gene>
<sequence length="248" mass="29133">MMSGGSMTERIGIGVTTHNRVGMLHQCVYNIECHTPDDRVLVVVDDASDPAPYHPFKAPGQTYRFEQNVGVARAKNKCIELLMASEVDHVFLFDDDTWPVEKDWWRQYTESGYEHLSWNWLPRWDDYRDLWPLADDHGITSWNTSNGCLLYYTRKALETAGGMRVQFGRWGFEHLEHSYRIHRFGLTPEPFLSLADQRGIYATDEHREDEAGSLSTLTGAERREWYARNRDFYRYWVEQEPRFVPWGS</sequence>
<reference evidence="2 3" key="1">
    <citation type="submission" date="2015-07" db="EMBL/GenBank/DDBJ databases">
        <authorList>
            <person name="Temme D.W."/>
            <person name="Johnson J.E."/>
            <person name="London S.C."/>
            <person name="Surillo G.M."/>
            <person name="Radigan N.J."/>
            <person name="Pyfer K.B."/>
            <person name="Porzucek A.J."/>
            <person name="Philogene A.J."/>
            <person name="Logan K.R."/>
            <person name="Johnson J.E."/>
            <person name="Freeman C.M."/>
            <person name="Ferroni G.J."/>
            <person name="Denigris D.M."/>
            <person name="Collins J.M."/>
            <person name="Casey J.P."/>
            <person name="Buhalo D.J."/>
            <person name="Ahmed A."/>
            <person name="Lahoda L.A."/>
            <person name="Lee-Soety J.Y."/>
            <person name="King-Smith C."/>
            <person name="Delesalle V.A."/>
            <person name="Bradley K.W."/>
            <person name="Asai D.J."/>
            <person name="Bowman C.A."/>
            <person name="Russell D.A."/>
            <person name="Pope W.H."/>
            <person name="Jacobs-Sera D."/>
            <person name="Hendrix R.W."/>
            <person name="Hatfull G.F."/>
        </authorList>
    </citation>
    <scope>NUCLEOTIDE SEQUENCE [LARGE SCALE GENOMIC DNA]</scope>
</reference>
<dbReference type="Gene3D" id="3.90.550.10">
    <property type="entry name" value="Spore Coat Polysaccharide Biosynthesis Protein SpsA, Chain A"/>
    <property type="match status" value="1"/>
</dbReference>
<feature type="domain" description="Glycosyltransferase 2-like" evidence="1">
    <location>
        <begin position="14"/>
        <end position="104"/>
    </location>
</feature>
<dbReference type="SUPFAM" id="SSF53448">
    <property type="entry name" value="Nucleotide-diphospho-sugar transferases"/>
    <property type="match status" value="1"/>
</dbReference>
<organism evidence="2 3">
    <name type="scientific">Mycobacterium phage DTDevon</name>
    <dbReference type="NCBI Taxonomy" id="1701800"/>
    <lineage>
        <taxon>Viruses</taxon>
        <taxon>Duplodnaviria</taxon>
        <taxon>Heunggongvirae</taxon>
        <taxon>Uroviricota</taxon>
        <taxon>Caudoviricetes</taxon>
        <taxon>Ceeclamvirinae</taxon>
        <taxon>Bixzunavirus</taxon>
        <taxon>Bixzunavirus Bxz1</taxon>
    </lineage>
</organism>
<proteinExistence type="predicted"/>
<evidence type="ECO:0000313" key="3">
    <source>
        <dbReference type="Proteomes" id="UP000224501"/>
    </source>
</evidence>
<dbReference type="InterPro" id="IPR029044">
    <property type="entry name" value="Nucleotide-diphossugar_trans"/>
</dbReference>
<name>A0A0N9EL36_9CAUD</name>